<evidence type="ECO:0000259" key="5">
    <source>
        <dbReference type="Pfam" id="PF17289"/>
    </source>
</evidence>
<evidence type="ECO:0000256" key="4">
    <source>
        <dbReference type="ARBA" id="ARBA00023219"/>
    </source>
</evidence>
<keyword evidence="2" id="KW-0547">Nucleotide-binding</keyword>
<keyword evidence="1" id="KW-1188">Viral release from host cell</keyword>
<evidence type="ECO:0000256" key="3">
    <source>
        <dbReference type="ARBA" id="ARBA00022840"/>
    </source>
</evidence>
<organism evidence="6">
    <name type="scientific">uncultured Caudovirales phage</name>
    <dbReference type="NCBI Taxonomy" id="2100421"/>
    <lineage>
        <taxon>Viruses</taxon>
        <taxon>Duplodnaviria</taxon>
        <taxon>Heunggongvirae</taxon>
        <taxon>Uroviricota</taxon>
        <taxon>Caudoviricetes</taxon>
        <taxon>Peduoviridae</taxon>
        <taxon>Maltschvirus</taxon>
        <taxon>Maltschvirus maltsch</taxon>
    </lineage>
</organism>
<keyword evidence="3" id="KW-0067">ATP-binding</keyword>
<dbReference type="InterPro" id="IPR027417">
    <property type="entry name" value="P-loop_NTPase"/>
</dbReference>
<dbReference type="EMBL" id="LR796270">
    <property type="protein sequence ID" value="CAB4133472.1"/>
    <property type="molecule type" value="Genomic_DNA"/>
</dbReference>
<evidence type="ECO:0000313" key="6">
    <source>
        <dbReference type="EMBL" id="CAB4133472.1"/>
    </source>
</evidence>
<protein>
    <submittedName>
        <fullName evidence="6">Large terminase protein</fullName>
    </submittedName>
</protein>
<sequence>MASPKQNYRDSVLLKRVGVKVPFTEEQVEEYIKCAKDPVYFAKYIKIITLDHGLVPFDMYDFQKDMIRVFHDNRFVITKCPRQVGKTTTAVAYLLWTILFQDSQNVAVLANRGETARGILYKLQLAYENLPMWLQQGVVEWNKGRIELENGSVIIASSTSSSAARSGSFNIVFLDEFAFVPTNIAYEFFTSVYPVITAGTNTKILIVSTPNGMNLFYKIWMDAINKRNNYKPFEIHWSMIPGRDEAWKEETIRNTSEHQFRQEFETEFLGSTNTLIAGTKLQQLAYKQPIVEHDNMKIYEHPVKDDGEGLIKDHLYAIWVDVSEGRNLDSSTFSVIDISTTPYQQVATYKSSTISPILFPTVIYNAARLYNDAYILVEINNNPQVADIIHQDLEYENLFKVFTGNKKPQQLSAGFARGIQMGVKMSPAVKRIGCSNLKTLIESNKLVINDFDTISELTTFVANKTSFAAESDANDDMVMGLVMFAWATTQKYFREIVNHDIRKQIQLENMNQFDEENLPEMIVDDGLRHSFDVFDGDVWETAHSGEVYSGFVRDALKNM</sequence>
<accession>A0A6J5LIT3</accession>
<gene>
    <name evidence="6" type="ORF">UFOVP250_198</name>
</gene>
<reference evidence="6" key="1">
    <citation type="submission" date="2020-04" db="EMBL/GenBank/DDBJ databases">
        <authorList>
            <person name="Chiriac C."/>
            <person name="Salcher M."/>
            <person name="Ghai R."/>
            <person name="Kavagutti S V."/>
        </authorList>
    </citation>
    <scope>NUCLEOTIDE SEQUENCE</scope>
</reference>
<dbReference type="Gene3D" id="3.30.420.240">
    <property type="match status" value="1"/>
</dbReference>
<dbReference type="Pfam" id="PF17289">
    <property type="entry name" value="Terminase_6C"/>
    <property type="match status" value="1"/>
</dbReference>
<dbReference type="SUPFAM" id="SSF52540">
    <property type="entry name" value="P-loop containing nucleoside triphosphate hydrolases"/>
    <property type="match status" value="1"/>
</dbReference>
<dbReference type="Pfam" id="PF03237">
    <property type="entry name" value="Terminase_6N"/>
    <property type="match status" value="1"/>
</dbReference>
<feature type="domain" description="Terminase large subunit gp17-like C-terminal" evidence="5">
    <location>
        <begin position="318"/>
        <end position="479"/>
    </location>
</feature>
<name>A0A6J5LIT3_9CAUD</name>
<evidence type="ECO:0000256" key="2">
    <source>
        <dbReference type="ARBA" id="ARBA00022741"/>
    </source>
</evidence>
<evidence type="ECO:0000256" key="1">
    <source>
        <dbReference type="ARBA" id="ARBA00022612"/>
    </source>
</evidence>
<dbReference type="Gene3D" id="3.40.50.300">
    <property type="entry name" value="P-loop containing nucleotide triphosphate hydrolases"/>
    <property type="match status" value="1"/>
</dbReference>
<dbReference type="InterPro" id="IPR035421">
    <property type="entry name" value="Terminase_6C"/>
</dbReference>
<keyword evidence="4" id="KW-0231">Viral genome packaging</keyword>
<proteinExistence type="predicted"/>
<dbReference type="GO" id="GO:0005524">
    <property type="term" value="F:ATP binding"/>
    <property type="evidence" value="ECO:0007669"/>
    <property type="project" value="UniProtKB-KW"/>
</dbReference>